<organism evidence="1">
    <name type="scientific">marine sediment metagenome</name>
    <dbReference type="NCBI Taxonomy" id="412755"/>
    <lineage>
        <taxon>unclassified sequences</taxon>
        <taxon>metagenomes</taxon>
        <taxon>ecological metagenomes</taxon>
    </lineage>
</organism>
<comment type="caution">
    <text evidence="1">The sequence shown here is derived from an EMBL/GenBank/DDBJ whole genome shotgun (WGS) entry which is preliminary data.</text>
</comment>
<feature type="non-terminal residue" evidence="1">
    <location>
        <position position="1"/>
    </location>
</feature>
<proteinExistence type="predicted"/>
<sequence length="37" mass="4173">KGLRRGVYIYNGILTNEFIGKNFGIQSQDIELLLAAF</sequence>
<reference evidence="1" key="1">
    <citation type="journal article" date="2014" name="Front. Microbiol.">
        <title>High frequency of phylogenetically diverse reductive dehalogenase-homologous genes in deep subseafloor sedimentary metagenomes.</title>
        <authorList>
            <person name="Kawai M."/>
            <person name="Futagami T."/>
            <person name="Toyoda A."/>
            <person name="Takaki Y."/>
            <person name="Nishi S."/>
            <person name="Hori S."/>
            <person name="Arai W."/>
            <person name="Tsubouchi T."/>
            <person name="Morono Y."/>
            <person name="Uchiyama I."/>
            <person name="Ito T."/>
            <person name="Fujiyama A."/>
            <person name="Inagaki F."/>
            <person name="Takami H."/>
        </authorList>
    </citation>
    <scope>NUCLEOTIDE SEQUENCE</scope>
    <source>
        <strain evidence="1">Expedition CK06-06</strain>
    </source>
</reference>
<evidence type="ECO:0008006" key="2">
    <source>
        <dbReference type="Google" id="ProtNLM"/>
    </source>
</evidence>
<accession>X1R6T5</accession>
<gene>
    <name evidence="1" type="ORF">S12H4_18461</name>
</gene>
<protein>
    <recommendedName>
        <fullName evidence="2">Alanine dehydrogenase/pyridine nucleotide transhydrogenase NAD(H)-binding domain-containing protein</fullName>
    </recommendedName>
</protein>
<dbReference type="EMBL" id="BARW01009120">
    <property type="protein sequence ID" value="GAI76442.1"/>
    <property type="molecule type" value="Genomic_DNA"/>
</dbReference>
<name>X1R6T5_9ZZZZ</name>
<dbReference type="AlphaFoldDB" id="X1R6T5"/>
<evidence type="ECO:0000313" key="1">
    <source>
        <dbReference type="EMBL" id="GAI76442.1"/>
    </source>
</evidence>